<proteinExistence type="predicted"/>
<dbReference type="KEGG" id="bbro:BAU06_10520"/>
<dbReference type="InterPro" id="IPR016181">
    <property type="entry name" value="Acyl_CoA_acyltransferase"/>
</dbReference>
<evidence type="ECO:0000256" key="1">
    <source>
        <dbReference type="SAM" id="MobiDB-lite"/>
    </source>
</evidence>
<dbReference type="InterPro" id="IPR051908">
    <property type="entry name" value="Ribosomal_N-acetyltransferase"/>
</dbReference>
<evidence type="ECO:0000313" key="3">
    <source>
        <dbReference type="EMBL" id="ANN66659.1"/>
    </source>
</evidence>
<keyword evidence="4" id="KW-0808">Transferase</keyword>
<sequence length="236" mass="26709">MTRTNEYGQPIGDAVPGWTPRQRPPATPMQGRYCRIEPLDPARHAADLYQAYGQAPDGRLWTYLSNEPFPDRAAFDAHMEKAAASADPMHHAIVDLASGKAIGTAALMRIDPVNGVIEVGHVAYSPLLQRTPHATETQYLFMKRVFEELGYRRFEWKCDSLNEPSRKAAIRYGFTFEGIFRQAIVYKGRTRDTAWFSIIDSEWPALRAGYQAWLAPDNFDAQGRQRRTLAACMGRE</sequence>
<dbReference type="EMBL" id="CP016171">
    <property type="protein sequence ID" value="ANN71738.1"/>
    <property type="molecule type" value="Genomic_DNA"/>
</dbReference>
<feature type="region of interest" description="Disordered" evidence="1">
    <location>
        <begin position="1"/>
        <end position="28"/>
    </location>
</feature>
<dbReference type="Proteomes" id="UP000091897">
    <property type="component" value="Chromosome"/>
</dbReference>
<dbReference type="RefSeq" id="WP_066348377.1">
    <property type="nucleotide sequence ID" value="NZ_CBCSFJ010000026.1"/>
</dbReference>
<dbReference type="AlphaFoldDB" id="A0A193FHR5"/>
<dbReference type="EMBL" id="CP016170">
    <property type="protein sequence ID" value="ANN66659.1"/>
    <property type="molecule type" value="Genomic_DNA"/>
</dbReference>
<accession>A0A193FHR5</accession>
<evidence type="ECO:0000313" key="5">
    <source>
        <dbReference type="Proteomes" id="UP000091897"/>
    </source>
</evidence>
<dbReference type="Pfam" id="PF13302">
    <property type="entry name" value="Acetyltransf_3"/>
    <property type="match status" value="1"/>
</dbReference>
<evidence type="ECO:0000313" key="4">
    <source>
        <dbReference type="EMBL" id="ANN71738.1"/>
    </source>
</evidence>
<reference evidence="5 6" key="1">
    <citation type="submission" date="2016-06" db="EMBL/GenBank/DDBJ databases">
        <title>Complete genome sequences of Bordetella bronchialis and Bordetella flabilis.</title>
        <authorList>
            <person name="LiPuma J.J."/>
            <person name="Spilker T."/>
        </authorList>
    </citation>
    <scope>NUCLEOTIDE SEQUENCE [LARGE SCALE GENOMIC DNA]</scope>
    <source>
        <strain evidence="4 6">AU17976</strain>
        <strain evidence="3 5">AU3182</strain>
    </source>
</reference>
<dbReference type="PANTHER" id="PTHR43441">
    <property type="entry name" value="RIBOSOMAL-PROTEIN-SERINE ACETYLTRANSFERASE"/>
    <property type="match status" value="1"/>
</dbReference>
<dbReference type="GO" id="GO:0008999">
    <property type="term" value="F:protein-N-terminal-alanine acetyltransferase activity"/>
    <property type="evidence" value="ECO:0007669"/>
    <property type="project" value="TreeGrafter"/>
</dbReference>
<dbReference type="Proteomes" id="UP000092213">
    <property type="component" value="Chromosome"/>
</dbReference>
<dbReference type="SUPFAM" id="SSF55729">
    <property type="entry name" value="Acyl-CoA N-acyltransferases (Nat)"/>
    <property type="match status" value="1"/>
</dbReference>
<gene>
    <name evidence="3" type="ORF">BAU06_10520</name>
    <name evidence="4" type="ORF">BAU08_10720</name>
</gene>
<dbReference type="STRING" id="463025.BAU08_10720"/>
<dbReference type="PANTHER" id="PTHR43441:SF2">
    <property type="entry name" value="FAMILY ACETYLTRANSFERASE, PUTATIVE (AFU_ORTHOLOGUE AFUA_7G00850)-RELATED"/>
    <property type="match status" value="1"/>
</dbReference>
<dbReference type="FunFam" id="3.40.630.30:FF:000047">
    <property type="entry name" value="Acetyltransferase, GNAT family"/>
    <property type="match status" value="1"/>
</dbReference>
<evidence type="ECO:0000313" key="6">
    <source>
        <dbReference type="Proteomes" id="UP000092213"/>
    </source>
</evidence>
<dbReference type="PROSITE" id="PS51186">
    <property type="entry name" value="GNAT"/>
    <property type="match status" value="1"/>
</dbReference>
<protein>
    <submittedName>
        <fullName evidence="4">Acetyltransferase</fullName>
    </submittedName>
</protein>
<organism evidence="4 6">
    <name type="scientific">Bordetella bronchialis</name>
    <dbReference type="NCBI Taxonomy" id="463025"/>
    <lineage>
        <taxon>Bacteria</taxon>
        <taxon>Pseudomonadati</taxon>
        <taxon>Pseudomonadota</taxon>
        <taxon>Betaproteobacteria</taxon>
        <taxon>Burkholderiales</taxon>
        <taxon>Alcaligenaceae</taxon>
        <taxon>Bordetella</taxon>
    </lineage>
</organism>
<dbReference type="GO" id="GO:1990189">
    <property type="term" value="F:protein N-terminal-serine acetyltransferase activity"/>
    <property type="evidence" value="ECO:0007669"/>
    <property type="project" value="TreeGrafter"/>
</dbReference>
<dbReference type="InterPro" id="IPR000182">
    <property type="entry name" value="GNAT_dom"/>
</dbReference>
<dbReference type="OrthoDB" id="5295305at2"/>
<evidence type="ECO:0000259" key="2">
    <source>
        <dbReference type="PROSITE" id="PS51186"/>
    </source>
</evidence>
<dbReference type="Gene3D" id="3.40.630.30">
    <property type="match status" value="1"/>
</dbReference>
<feature type="domain" description="N-acetyltransferase" evidence="2">
    <location>
        <begin position="34"/>
        <end position="192"/>
    </location>
</feature>
<keyword evidence="5" id="KW-1185">Reference proteome</keyword>
<name>A0A193FHR5_9BORD</name>